<evidence type="ECO:0000259" key="3">
    <source>
        <dbReference type="Pfam" id="PF12671"/>
    </source>
</evidence>
<accession>A0A4S5B677</accession>
<proteinExistence type="predicted"/>
<reference evidence="4 5" key="1">
    <citation type="submission" date="2019-04" db="EMBL/GenBank/DDBJ databases">
        <title>Genome Announcement To Ensure Probiotic Safety of Bifidobacterium longum subsp infantis UBBI-01.</title>
        <authorList>
            <person name="Sulthana A."/>
            <person name="Lakshmi S.G."/>
            <person name="Madempudi R.S."/>
        </authorList>
    </citation>
    <scope>NUCLEOTIDE SEQUENCE [LARGE SCALE GENOMIC DNA]</scope>
    <source>
        <strain evidence="4 5">UBBI-01</strain>
    </source>
</reference>
<organism evidence="4 5">
    <name type="scientific">Bifidobacterium longum subsp. infantis</name>
    <dbReference type="NCBI Taxonomy" id="1682"/>
    <lineage>
        <taxon>Bacteria</taxon>
        <taxon>Bacillati</taxon>
        <taxon>Actinomycetota</taxon>
        <taxon>Actinomycetes</taxon>
        <taxon>Bifidobacteriales</taxon>
        <taxon>Bifidobacteriaceae</taxon>
        <taxon>Bifidobacterium</taxon>
    </lineage>
</organism>
<keyword evidence="2" id="KW-0732">Signal</keyword>
<feature type="domain" description="Putative amidase" evidence="3">
    <location>
        <begin position="210"/>
        <end position="352"/>
    </location>
</feature>
<dbReference type="Pfam" id="PF12671">
    <property type="entry name" value="Amidase_6"/>
    <property type="match status" value="1"/>
</dbReference>
<evidence type="ECO:0000256" key="1">
    <source>
        <dbReference type="SAM" id="MobiDB-lite"/>
    </source>
</evidence>
<feature type="chain" id="PRO_5039401196" description="Putative amidase domain-containing protein" evidence="2">
    <location>
        <begin position="29"/>
        <end position="374"/>
    </location>
</feature>
<name>A0A4S5B677_BIFLI</name>
<dbReference type="Proteomes" id="UP000306697">
    <property type="component" value="Unassembled WGS sequence"/>
</dbReference>
<dbReference type="AlphaFoldDB" id="A0A4S5B677"/>
<dbReference type="InterPro" id="IPR024301">
    <property type="entry name" value="Amidase_6"/>
</dbReference>
<dbReference type="PANTHER" id="PTHR40032:SF1">
    <property type="entry name" value="EXPORTED PROTEIN"/>
    <property type="match status" value="1"/>
</dbReference>
<feature type="compositionally biased region" description="Basic and acidic residues" evidence="1">
    <location>
        <begin position="169"/>
        <end position="179"/>
    </location>
</feature>
<sequence>MLNARKKIIPLLTALLVPTLLLPANAYAYGSDNVEMQEIQQTLHQYSQELLAEYHSPRTRSKLNIPLTAEEQAKEGLISKNVEVVPTIRSIQSSDDGEYLIDTDMTVNVSLDADSDTVIYVNGKRTDHLDQSWTSTHIMEFAHVGRQRGYSIISDKVIDEQDPPEYADASDKLPTEDKTPASLDENGALESEALNKAQTYAFGDNSVGVNYIKAMNYANKWTSPGYEHKMNSAYPSFGSNCANFVSQALHEGGMTLTRLWNYSTVLPDKLTTRAWMNADSNYSYMKHYSHSYDSLDNVWKAWQGSILYVDWTSNNEIDHAMFVVGVVVKDGKANPVIDQKTENRHQITLTESLQHAHEQGKNNMTWYGLQYRYD</sequence>
<comment type="caution">
    <text evidence="4">The sequence shown here is derived from an EMBL/GenBank/DDBJ whole genome shotgun (WGS) entry which is preliminary data.</text>
</comment>
<evidence type="ECO:0000256" key="2">
    <source>
        <dbReference type="SAM" id="SignalP"/>
    </source>
</evidence>
<dbReference type="RefSeq" id="WP_012577382.1">
    <property type="nucleotide sequence ID" value="NZ_CCWN01000020.1"/>
</dbReference>
<feature type="signal peptide" evidence="2">
    <location>
        <begin position="1"/>
        <end position="28"/>
    </location>
</feature>
<feature type="region of interest" description="Disordered" evidence="1">
    <location>
        <begin position="160"/>
        <end position="183"/>
    </location>
</feature>
<protein>
    <recommendedName>
        <fullName evidence="3">Putative amidase domain-containing protein</fullName>
    </recommendedName>
</protein>
<gene>
    <name evidence="4" type="ORF">E6L38_10545</name>
</gene>
<evidence type="ECO:0000313" key="5">
    <source>
        <dbReference type="Proteomes" id="UP000306697"/>
    </source>
</evidence>
<dbReference type="PANTHER" id="PTHR40032">
    <property type="entry name" value="EXPORTED PROTEIN-RELATED"/>
    <property type="match status" value="1"/>
</dbReference>
<dbReference type="EMBL" id="SSWL01000016">
    <property type="protein sequence ID" value="THJ27239.1"/>
    <property type="molecule type" value="Genomic_DNA"/>
</dbReference>
<evidence type="ECO:0000313" key="4">
    <source>
        <dbReference type="EMBL" id="THJ27239.1"/>
    </source>
</evidence>